<dbReference type="Proteomes" id="UP001523216">
    <property type="component" value="Unassembled WGS sequence"/>
</dbReference>
<dbReference type="EMBL" id="JAMQOL010000048">
    <property type="protein sequence ID" value="MCM4082338.1"/>
    <property type="molecule type" value="Genomic_DNA"/>
</dbReference>
<dbReference type="RefSeq" id="WP_251802058.1">
    <property type="nucleotide sequence ID" value="NZ_JAMQOL010000048.1"/>
</dbReference>
<evidence type="ECO:0000313" key="2">
    <source>
        <dbReference type="Proteomes" id="UP001523216"/>
    </source>
</evidence>
<gene>
    <name evidence="1" type="ORF">LXN57_32705</name>
</gene>
<comment type="caution">
    <text evidence="1">The sequence shown here is derived from an EMBL/GenBank/DDBJ whole genome shotgun (WGS) entry which is preliminary data.</text>
</comment>
<reference evidence="1 2" key="1">
    <citation type="submission" date="2022-06" db="EMBL/GenBank/DDBJ databases">
        <title>Actinoplanes abujensis sp. nov., isolated from Nigerian arid soil.</title>
        <authorList>
            <person name="Ding P."/>
        </authorList>
    </citation>
    <scope>NUCLEOTIDE SEQUENCE [LARGE SCALE GENOMIC DNA]</scope>
    <source>
        <strain evidence="2">TRM88002</strain>
    </source>
</reference>
<keyword evidence="2" id="KW-1185">Reference proteome</keyword>
<accession>A0ABT0YA01</accession>
<sequence length="45" mass="5240">MLRSAHCNGQPITRRRYDYLWQRLGNHLPWVATQQVSITGYGTPP</sequence>
<proteinExistence type="predicted"/>
<name>A0ABT0YA01_9ACTN</name>
<evidence type="ECO:0000313" key="1">
    <source>
        <dbReference type="EMBL" id="MCM4082338.1"/>
    </source>
</evidence>
<organism evidence="1 2">
    <name type="scientific">Paractinoplanes hotanensis</name>
    <dbReference type="NCBI Taxonomy" id="2906497"/>
    <lineage>
        <taxon>Bacteria</taxon>
        <taxon>Bacillati</taxon>
        <taxon>Actinomycetota</taxon>
        <taxon>Actinomycetes</taxon>
        <taxon>Micromonosporales</taxon>
        <taxon>Micromonosporaceae</taxon>
        <taxon>Paractinoplanes</taxon>
    </lineage>
</organism>
<protein>
    <submittedName>
        <fullName evidence="1">Uncharacterized protein</fullName>
    </submittedName>
</protein>